<evidence type="ECO:0000313" key="2">
    <source>
        <dbReference type="Proteomes" id="UP000093000"/>
    </source>
</evidence>
<dbReference type="OrthoDB" id="5835829at2759"/>
<sequence length="125" mass="13931">MPCLGTEDALKKDNQWLCLAITGLFVVSAQQRINTFIPYKDLLEYNQSPQHIVISTIIGGSSHTRWVLEIGNILIQRGHNVTYVTRDDQIHLGQAYPGIQTVSAGGPVYDDALGEKTRNQGFYQV</sequence>
<reference evidence="1 2" key="1">
    <citation type="submission" date="2016-03" db="EMBL/GenBank/DDBJ databases">
        <title>Choanephora cucurbitarum.</title>
        <authorList>
            <person name="Min B."/>
            <person name="Park H."/>
            <person name="Park J.-H."/>
            <person name="Shin H.-D."/>
            <person name="Choi I.-G."/>
        </authorList>
    </citation>
    <scope>NUCLEOTIDE SEQUENCE [LARGE SCALE GENOMIC DNA]</scope>
    <source>
        <strain evidence="1 2">KUS-F28377</strain>
    </source>
</reference>
<keyword evidence="2" id="KW-1185">Reference proteome</keyword>
<dbReference type="EMBL" id="LUGH01001863">
    <property type="protein sequence ID" value="OBZ80669.1"/>
    <property type="molecule type" value="Genomic_DNA"/>
</dbReference>
<dbReference type="AlphaFoldDB" id="A0A1C7MW68"/>
<dbReference type="SUPFAM" id="SSF53756">
    <property type="entry name" value="UDP-Glycosyltransferase/glycogen phosphorylase"/>
    <property type="match status" value="1"/>
</dbReference>
<gene>
    <name evidence="1" type="ORF">A0J61_11282</name>
</gene>
<dbReference type="Proteomes" id="UP000093000">
    <property type="component" value="Unassembled WGS sequence"/>
</dbReference>
<feature type="non-terminal residue" evidence="1">
    <location>
        <position position="125"/>
    </location>
</feature>
<proteinExistence type="predicted"/>
<comment type="caution">
    <text evidence="1">The sequence shown here is derived from an EMBL/GenBank/DDBJ whole genome shotgun (WGS) entry which is preliminary data.</text>
</comment>
<dbReference type="STRING" id="101091.A0A1C7MW68"/>
<accession>A0A1C7MW68</accession>
<protein>
    <submittedName>
        <fullName evidence="1">Uncharacterized protein</fullName>
    </submittedName>
</protein>
<evidence type="ECO:0000313" key="1">
    <source>
        <dbReference type="EMBL" id="OBZ80669.1"/>
    </source>
</evidence>
<dbReference type="InParanoid" id="A0A1C7MW68"/>
<name>A0A1C7MW68_9FUNG</name>
<organism evidence="1 2">
    <name type="scientific">Choanephora cucurbitarum</name>
    <dbReference type="NCBI Taxonomy" id="101091"/>
    <lineage>
        <taxon>Eukaryota</taxon>
        <taxon>Fungi</taxon>
        <taxon>Fungi incertae sedis</taxon>
        <taxon>Mucoromycota</taxon>
        <taxon>Mucoromycotina</taxon>
        <taxon>Mucoromycetes</taxon>
        <taxon>Mucorales</taxon>
        <taxon>Mucorineae</taxon>
        <taxon>Choanephoraceae</taxon>
        <taxon>Choanephoroideae</taxon>
        <taxon>Choanephora</taxon>
    </lineage>
</organism>